<dbReference type="InterPro" id="IPR036513">
    <property type="entry name" value="STAS_dom_sf"/>
</dbReference>
<accession>A0A9D5QE02</accession>
<dbReference type="InterPro" id="IPR002645">
    <property type="entry name" value="STAS_dom"/>
</dbReference>
<proteinExistence type="predicted"/>
<dbReference type="Proteomes" id="UP000630660">
    <property type="component" value="Unassembled WGS sequence"/>
</dbReference>
<dbReference type="SMART" id="SM00065">
    <property type="entry name" value="GAF"/>
    <property type="match status" value="1"/>
</dbReference>
<sequence>SMNNIGLVYEHRGEYDKALDYYNKALALREEIGDKIWVASTLNNIGNSYAGLGNFNKALENQLKAFRIRKEVGDKNGVAFSYHDIGLIFLNQEKYDLAADYLYKGLHLAQEIGVKNLEMGFYNLLTRLSEAQGKYKEAFTYHKEFHDLKQAIFSEASAARIAALEAKVETEARERKEEVTRLKTEELEKMVAERTAKLEAEIAERIRAERIQSVLFNISQSVSKANTLKELLRTIHHELFTLMEASNFYVALYHVDTDTYTFPYEVDSEEAGENYTSQQLKKSLTDYVRRTGKSLFVDEKVHERLIKDGEVEMVGTPSPYWIGAPLKIGRQVIGVAVLQSYSKDILYTPRDLDLLSFIADSIALSVNRKRSEEELRNQLSLIEKQQESILELSTPAIKISEGVMVVPLIGVLDSRRAQHLTEELLAAISSTQSKIVIIDITGIPTVDSAVAHHLIKTIDSLRLLGAESIITGIRPGVAQTIIQLGIDITGLQTRANLAEGVRLAFGKMESSETPGSDM</sequence>
<dbReference type="PANTHER" id="PTHR33745">
    <property type="entry name" value="RSBT ANTAGONIST PROTEIN RSBS-RELATED"/>
    <property type="match status" value="1"/>
</dbReference>
<reference evidence="4" key="1">
    <citation type="submission" date="2019-11" db="EMBL/GenBank/DDBJ databases">
        <title>Microbial mats filling the niche in hypersaline microbial mats.</title>
        <authorList>
            <person name="Wong H.L."/>
            <person name="Macleod F.I."/>
            <person name="White R.A. III"/>
            <person name="Burns B.P."/>
        </authorList>
    </citation>
    <scope>NUCLEOTIDE SEQUENCE</scope>
    <source>
        <strain evidence="4">Bin_327</strain>
    </source>
</reference>
<dbReference type="InterPro" id="IPR019734">
    <property type="entry name" value="TPR_rpt"/>
</dbReference>
<evidence type="ECO:0000313" key="5">
    <source>
        <dbReference type="Proteomes" id="UP000630660"/>
    </source>
</evidence>
<dbReference type="SMART" id="SM00028">
    <property type="entry name" value="TPR"/>
    <property type="match status" value="3"/>
</dbReference>
<dbReference type="SUPFAM" id="SSF55781">
    <property type="entry name" value="GAF domain-like"/>
    <property type="match status" value="1"/>
</dbReference>
<keyword evidence="2" id="KW-0802">TPR repeat</keyword>
<name>A0A9D5QE02_UNCW3</name>
<dbReference type="Pfam" id="PF01590">
    <property type="entry name" value="GAF"/>
    <property type="match status" value="1"/>
</dbReference>
<dbReference type="Gene3D" id="3.30.450.40">
    <property type="match status" value="1"/>
</dbReference>
<feature type="repeat" description="TPR" evidence="2">
    <location>
        <begin position="39"/>
        <end position="72"/>
    </location>
</feature>
<dbReference type="InterPro" id="IPR029016">
    <property type="entry name" value="GAF-like_dom_sf"/>
</dbReference>
<dbReference type="Gene3D" id="1.25.40.10">
    <property type="entry name" value="Tetratricopeptide repeat domain"/>
    <property type="match status" value="1"/>
</dbReference>
<dbReference type="SUPFAM" id="SSF52091">
    <property type="entry name" value="SpoIIaa-like"/>
    <property type="match status" value="1"/>
</dbReference>
<dbReference type="Gene3D" id="3.30.750.24">
    <property type="entry name" value="STAS domain"/>
    <property type="match status" value="1"/>
</dbReference>
<dbReference type="CDD" id="cd07041">
    <property type="entry name" value="STAS_RsbR_RsbS_like"/>
    <property type="match status" value="1"/>
</dbReference>
<dbReference type="PROSITE" id="PS50293">
    <property type="entry name" value="TPR_REGION"/>
    <property type="match status" value="1"/>
</dbReference>
<evidence type="ECO:0000313" key="4">
    <source>
        <dbReference type="EMBL" id="MBD3364575.1"/>
    </source>
</evidence>
<dbReference type="PANTHER" id="PTHR33745:SF3">
    <property type="entry name" value="RSBT CO-ANTAGONIST PROTEIN RSBRC"/>
    <property type="match status" value="1"/>
</dbReference>
<dbReference type="EMBL" id="WJKJ01000163">
    <property type="protein sequence ID" value="MBD3364575.1"/>
    <property type="molecule type" value="Genomic_DNA"/>
</dbReference>
<keyword evidence="1" id="KW-0597">Phosphoprotein</keyword>
<dbReference type="PROSITE" id="PS50801">
    <property type="entry name" value="STAS"/>
    <property type="match status" value="1"/>
</dbReference>
<organism evidence="4 5">
    <name type="scientific">candidate division WOR-3 bacterium</name>
    <dbReference type="NCBI Taxonomy" id="2052148"/>
    <lineage>
        <taxon>Bacteria</taxon>
        <taxon>Bacteria division WOR-3</taxon>
    </lineage>
</organism>
<dbReference type="InterPro" id="IPR051932">
    <property type="entry name" value="Bact_StressResp_Reg"/>
</dbReference>
<evidence type="ECO:0000259" key="3">
    <source>
        <dbReference type="PROSITE" id="PS50801"/>
    </source>
</evidence>
<dbReference type="Pfam" id="PF13424">
    <property type="entry name" value="TPR_12"/>
    <property type="match status" value="1"/>
</dbReference>
<feature type="domain" description="STAS" evidence="3">
    <location>
        <begin position="393"/>
        <end position="504"/>
    </location>
</feature>
<dbReference type="Pfam" id="PF01740">
    <property type="entry name" value="STAS"/>
    <property type="match status" value="1"/>
</dbReference>
<dbReference type="PROSITE" id="PS50005">
    <property type="entry name" value="TPR"/>
    <property type="match status" value="2"/>
</dbReference>
<dbReference type="SUPFAM" id="SSF48452">
    <property type="entry name" value="TPR-like"/>
    <property type="match status" value="1"/>
</dbReference>
<evidence type="ECO:0000256" key="2">
    <source>
        <dbReference type="PROSITE-ProRule" id="PRU00339"/>
    </source>
</evidence>
<dbReference type="AlphaFoldDB" id="A0A9D5QE02"/>
<gene>
    <name evidence="4" type="ORF">GF359_05110</name>
</gene>
<dbReference type="InterPro" id="IPR003018">
    <property type="entry name" value="GAF"/>
</dbReference>
<evidence type="ECO:0000256" key="1">
    <source>
        <dbReference type="ARBA" id="ARBA00022553"/>
    </source>
</evidence>
<feature type="repeat" description="TPR" evidence="2">
    <location>
        <begin position="1"/>
        <end position="32"/>
    </location>
</feature>
<protein>
    <submittedName>
        <fullName evidence="4">Tetratricopeptide repeat protein</fullName>
    </submittedName>
</protein>
<comment type="caution">
    <text evidence="4">The sequence shown here is derived from an EMBL/GenBank/DDBJ whole genome shotgun (WGS) entry which is preliminary data.</text>
</comment>
<dbReference type="InterPro" id="IPR011990">
    <property type="entry name" value="TPR-like_helical_dom_sf"/>
</dbReference>
<feature type="non-terminal residue" evidence="4">
    <location>
        <position position="1"/>
    </location>
</feature>